<dbReference type="EMBL" id="MPDK01000004">
    <property type="protein sequence ID" value="PWI58363.1"/>
    <property type="molecule type" value="Genomic_DNA"/>
</dbReference>
<evidence type="ECO:0000256" key="2">
    <source>
        <dbReference type="ARBA" id="ARBA00023015"/>
    </source>
</evidence>
<dbReference type="SUPFAM" id="SSF46894">
    <property type="entry name" value="C-terminal effector domain of the bipartite response regulators"/>
    <property type="match status" value="1"/>
</dbReference>
<evidence type="ECO:0000256" key="3">
    <source>
        <dbReference type="ARBA" id="ARBA00023125"/>
    </source>
</evidence>
<dbReference type="SMART" id="SM00421">
    <property type="entry name" value="HTH_LUXR"/>
    <property type="match status" value="1"/>
</dbReference>
<dbReference type="GO" id="GO:0003677">
    <property type="term" value="F:DNA binding"/>
    <property type="evidence" value="ECO:0007669"/>
    <property type="project" value="UniProtKB-KW"/>
</dbReference>
<dbReference type="Proteomes" id="UP000245380">
    <property type="component" value="Unassembled WGS sequence"/>
</dbReference>
<reference evidence="8 9" key="1">
    <citation type="submission" date="2016-11" db="EMBL/GenBank/DDBJ databases">
        <title>Comparative genomics of Acidibacillus ferroxidans species.</title>
        <authorList>
            <person name="Oliveira G."/>
            <person name="Nunes G."/>
            <person name="Oliveira R."/>
            <person name="Araujo F."/>
            <person name="Salim A."/>
            <person name="Scholte L."/>
            <person name="Morais D."/>
            <person name="Nancucheo I."/>
            <person name="Johnson D.B."/>
            <person name="Grail B."/>
            <person name="Bittencourt J."/>
            <person name="Valadares R."/>
        </authorList>
    </citation>
    <scope>NUCLEOTIDE SEQUENCE [LARGE SCALE GENOMIC DNA]</scope>
    <source>
        <strain evidence="8 9">Y002</strain>
    </source>
</reference>
<dbReference type="RefSeq" id="WP_109429867.1">
    <property type="nucleotide sequence ID" value="NZ_MPDK01000004.1"/>
</dbReference>
<dbReference type="SUPFAM" id="SSF52172">
    <property type="entry name" value="CheY-like"/>
    <property type="match status" value="1"/>
</dbReference>
<feature type="modified residue" description="4-aspartylphosphate" evidence="5">
    <location>
        <position position="55"/>
    </location>
</feature>
<organism evidence="8 9">
    <name type="scientific">Sulfoacidibacillus thermotolerans</name>
    <name type="common">Acidibacillus sulfuroxidans</name>
    <dbReference type="NCBI Taxonomy" id="1765684"/>
    <lineage>
        <taxon>Bacteria</taxon>
        <taxon>Bacillati</taxon>
        <taxon>Bacillota</taxon>
        <taxon>Bacilli</taxon>
        <taxon>Bacillales</taxon>
        <taxon>Alicyclobacillaceae</taxon>
        <taxon>Sulfoacidibacillus</taxon>
    </lineage>
</organism>
<evidence type="ECO:0000256" key="5">
    <source>
        <dbReference type="PROSITE-ProRule" id="PRU00169"/>
    </source>
</evidence>
<dbReference type="InterPro" id="IPR058245">
    <property type="entry name" value="NreC/VraR/RcsB-like_REC"/>
</dbReference>
<accession>A0A2U3DAR4</accession>
<protein>
    <submittedName>
        <fullName evidence="8">DNA-binding response regulator</fullName>
    </submittedName>
</protein>
<evidence type="ECO:0000259" key="6">
    <source>
        <dbReference type="PROSITE" id="PS50043"/>
    </source>
</evidence>
<keyword evidence="3 8" id="KW-0238">DNA-binding</keyword>
<dbReference type="CDD" id="cd17535">
    <property type="entry name" value="REC_NarL-like"/>
    <property type="match status" value="1"/>
</dbReference>
<dbReference type="GO" id="GO:0000160">
    <property type="term" value="P:phosphorelay signal transduction system"/>
    <property type="evidence" value="ECO:0007669"/>
    <property type="project" value="InterPro"/>
</dbReference>
<name>A0A2U3DAR4_SULT2</name>
<feature type="domain" description="HTH luxR-type" evidence="6">
    <location>
        <begin position="147"/>
        <end position="212"/>
    </location>
</feature>
<dbReference type="PRINTS" id="PR00038">
    <property type="entry name" value="HTHLUXR"/>
</dbReference>
<gene>
    <name evidence="8" type="ORF">BM613_03860</name>
</gene>
<comment type="caution">
    <text evidence="8">The sequence shown here is derived from an EMBL/GenBank/DDBJ whole genome shotgun (WGS) entry which is preliminary data.</text>
</comment>
<evidence type="ECO:0000313" key="8">
    <source>
        <dbReference type="EMBL" id="PWI58363.1"/>
    </source>
</evidence>
<evidence type="ECO:0000256" key="4">
    <source>
        <dbReference type="ARBA" id="ARBA00023163"/>
    </source>
</evidence>
<proteinExistence type="predicted"/>
<keyword evidence="2" id="KW-0805">Transcription regulation</keyword>
<dbReference type="PROSITE" id="PS50043">
    <property type="entry name" value="HTH_LUXR_2"/>
    <property type="match status" value="1"/>
</dbReference>
<dbReference type="GO" id="GO:0006355">
    <property type="term" value="P:regulation of DNA-templated transcription"/>
    <property type="evidence" value="ECO:0007669"/>
    <property type="project" value="InterPro"/>
</dbReference>
<evidence type="ECO:0000313" key="9">
    <source>
        <dbReference type="Proteomes" id="UP000245380"/>
    </source>
</evidence>
<dbReference type="OrthoDB" id="9780153at2"/>
<keyword evidence="1 5" id="KW-0597">Phosphoprotein</keyword>
<dbReference type="InterPro" id="IPR000792">
    <property type="entry name" value="Tscrpt_reg_LuxR_C"/>
</dbReference>
<dbReference type="PANTHER" id="PTHR43214">
    <property type="entry name" value="TWO-COMPONENT RESPONSE REGULATOR"/>
    <property type="match status" value="1"/>
</dbReference>
<evidence type="ECO:0000256" key="1">
    <source>
        <dbReference type="ARBA" id="ARBA00022553"/>
    </source>
</evidence>
<dbReference type="Gene3D" id="3.40.50.2300">
    <property type="match status" value="1"/>
</dbReference>
<dbReference type="InterPro" id="IPR016032">
    <property type="entry name" value="Sig_transdc_resp-reg_C-effctor"/>
</dbReference>
<keyword evidence="4" id="KW-0804">Transcription</keyword>
<feature type="domain" description="Response regulatory" evidence="7">
    <location>
        <begin position="4"/>
        <end position="120"/>
    </location>
</feature>
<dbReference type="Pfam" id="PF00072">
    <property type="entry name" value="Response_reg"/>
    <property type="match status" value="1"/>
</dbReference>
<dbReference type="InterPro" id="IPR001789">
    <property type="entry name" value="Sig_transdc_resp-reg_receiver"/>
</dbReference>
<dbReference type="CDD" id="cd06170">
    <property type="entry name" value="LuxR_C_like"/>
    <property type="match status" value="1"/>
</dbReference>
<dbReference type="InterPro" id="IPR039420">
    <property type="entry name" value="WalR-like"/>
</dbReference>
<dbReference type="PROSITE" id="PS50110">
    <property type="entry name" value="RESPONSE_REGULATORY"/>
    <property type="match status" value="1"/>
</dbReference>
<sequence>MAIRVAVVDDHHLFRKGVIGILQSSSDFEVVGEAENGREAVSLVQSTHPDVLIMDLSMPLMNGLEATRRIHELNLEVKILILTVNEEESSLFEAIKQGAQGYMIKTADPDELIHAVHSVAQGEAVVPGNLALRILSDFSKPNRPSTVGDAVEPLTAREIEVLRELGTGASNRDIAKRLFISENTVRNHVRNILDKLHISNRVEAATFAVREGLTKQP</sequence>
<dbReference type="PROSITE" id="PS00622">
    <property type="entry name" value="HTH_LUXR_1"/>
    <property type="match status" value="1"/>
</dbReference>
<keyword evidence="9" id="KW-1185">Reference proteome</keyword>
<dbReference type="SMART" id="SM00448">
    <property type="entry name" value="REC"/>
    <property type="match status" value="1"/>
</dbReference>
<dbReference type="Pfam" id="PF00196">
    <property type="entry name" value="GerE"/>
    <property type="match status" value="1"/>
</dbReference>
<evidence type="ECO:0000259" key="7">
    <source>
        <dbReference type="PROSITE" id="PS50110"/>
    </source>
</evidence>
<dbReference type="InterPro" id="IPR011006">
    <property type="entry name" value="CheY-like_superfamily"/>
</dbReference>
<dbReference type="AlphaFoldDB" id="A0A2U3DAR4"/>